<gene>
    <name evidence="1" type="ORF">SMN809_LOCUS31265</name>
</gene>
<evidence type="ECO:0000313" key="2">
    <source>
        <dbReference type="Proteomes" id="UP000676336"/>
    </source>
</evidence>
<dbReference type="EMBL" id="CAJOBI010061904">
    <property type="protein sequence ID" value="CAF4419146.1"/>
    <property type="molecule type" value="Genomic_DNA"/>
</dbReference>
<name>A0A8S2VVY5_9BILA</name>
<feature type="non-terminal residue" evidence="1">
    <location>
        <position position="1"/>
    </location>
</feature>
<accession>A0A8S2VVY5</accession>
<proteinExistence type="predicted"/>
<dbReference type="AlphaFoldDB" id="A0A8S2VVY5"/>
<reference evidence="1" key="1">
    <citation type="submission" date="2021-02" db="EMBL/GenBank/DDBJ databases">
        <authorList>
            <person name="Nowell W R."/>
        </authorList>
    </citation>
    <scope>NUCLEOTIDE SEQUENCE</scope>
</reference>
<sequence length="43" mass="4794">MNGWSPDDSELHTRCVHCGEKTIPKLSINIRENTPIISNTNAT</sequence>
<dbReference type="Proteomes" id="UP000676336">
    <property type="component" value="Unassembled WGS sequence"/>
</dbReference>
<protein>
    <submittedName>
        <fullName evidence="1">Uncharacterized protein</fullName>
    </submittedName>
</protein>
<organism evidence="1 2">
    <name type="scientific">Rotaria magnacalcarata</name>
    <dbReference type="NCBI Taxonomy" id="392030"/>
    <lineage>
        <taxon>Eukaryota</taxon>
        <taxon>Metazoa</taxon>
        <taxon>Spiralia</taxon>
        <taxon>Gnathifera</taxon>
        <taxon>Rotifera</taxon>
        <taxon>Eurotatoria</taxon>
        <taxon>Bdelloidea</taxon>
        <taxon>Philodinida</taxon>
        <taxon>Philodinidae</taxon>
        <taxon>Rotaria</taxon>
    </lineage>
</organism>
<evidence type="ECO:0000313" key="1">
    <source>
        <dbReference type="EMBL" id="CAF4419146.1"/>
    </source>
</evidence>
<comment type="caution">
    <text evidence="1">The sequence shown here is derived from an EMBL/GenBank/DDBJ whole genome shotgun (WGS) entry which is preliminary data.</text>
</comment>